<evidence type="ECO:0000313" key="3">
    <source>
        <dbReference type="EMBL" id="PKU46367.1"/>
    </source>
</evidence>
<evidence type="ECO:0008006" key="5">
    <source>
        <dbReference type="Google" id="ProtNLM"/>
    </source>
</evidence>
<feature type="transmembrane region" description="Helical" evidence="2">
    <location>
        <begin position="59"/>
        <end position="83"/>
    </location>
</feature>
<evidence type="ECO:0000256" key="1">
    <source>
        <dbReference type="SAM" id="MobiDB-lite"/>
    </source>
</evidence>
<dbReference type="OrthoDB" id="416454at2759"/>
<gene>
    <name evidence="3" type="ORF">llap_3345</name>
</gene>
<keyword evidence="2" id="KW-0472">Membrane</keyword>
<reference evidence="4" key="2">
    <citation type="submission" date="2017-12" db="EMBL/GenBank/DDBJ databases">
        <title>Genome sequence of the Bar-tailed Godwit (Limosa lapponica baueri).</title>
        <authorList>
            <person name="Lima N.C.B."/>
            <person name="Parody-Merino A.M."/>
            <person name="Battley P.F."/>
            <person name="Fidler A.E."/>
            <person name="Prosdocimi F."/>
        </authorList>
    </citation>
    <scope>NUCLEOTIDE SEQUENCE [LARGE SCALE GENOMIC DNA]</scope>
</reference>
<dbReference type="Proteomes" id="UP000233556">
    <property type="component" value="Unassembled WGS sequence"/>
</dbReference>
<dbReference type="PANTHER" id="PTHR33332">
    <property type="entry name" value="REVERSE TRANSCRIPTASE DOMAIN-CONTAINING PROTEIN"/>
    <property type="match status" value="1"/>
</dbReference>
<dbReference type="AlphaFoldDB" id="A0A2I0UJY9"/>
<reference evidence="4" key="1">
    <citation type="submission" date="2017-11" db="EMBL/GenBank/DDBJ databases">
        <authorList>
            <person name="Lima N.C."/>
            <person name="Parody-Merino A.M."/>
            <person name="Battley P.F."/>
            <person name="Fidler A.E."/>
            <person name="Prosdocimi F."/>
        </authorList>
    </citation>
    <scope>NUCLEOTIDE SEQUENCE [LARGE SCALE GENOMIC DNA]</scope>
</reference>
<proteinExistence type="predicted"/>
<protein>
    <recommendedName>
        <fullName evidence="5">Rna-directed dna polymerase from mobile element jockey-like</fullName>
    </recommendedName>
</protein>
<sequence length="270" mass="30860">MQHYRLGEEWLERCLMEKDLGVLVYSHLNMSQQCAQVAKKANGILACIRNSVASRTMEVIVALYSALLYSSTVHIFLSVPAAFTPDHLCFDVTHHRGHHGIKLWREERPKEAGWYSRIASSKLRSNASQKRSQAKKGQEACMDEQGAPGHTHKDAYRVWKKGQVAWEEYREIVQTARDQVRKAKAQRELNLARDIKDNKKNYKHVNDKRKSREEMDPIWKETGDLVIQDMEKVEVLNDFFASVLTSKGSNHTTQVAEGKGGAVRTKNCPL</sequence>
<organism evidence="3 4">
    <name type="scientific">Limosa lapponica baueri</name>
    <dbReference type="NCBI Taxonomy" id="1758121"/>
    <lineage>
        <taxon>Eukaryota</taxon>
        <taxon>Metazoa</taxon>
        <taxon>Chordata</taxon>
        <taxon>Craniata</taxon>
        <taxon>Vertebrata</taxon>
        <taxon>Euteleostomi</taxon>
        <taxon>Archelosauria</taxon>
        <taxon>Archosauria</taxon>
        <taxon>Dinosauria</taxon>
        <taxon>Saurischia</taxon>
        <taxon>Theropoda</taxon>
        <taxon>Coelurosauria</taxon>
        <taxon>Aves</taxon>
        <taxon>Neognathae</taxon>
        <taxon>Neoaves</taxon>
        <taxon>Charadriiformes</taxon>
        <taxon>Scolopacidae</taxon>
        <taxon>Limosa</taxon>
    </lineage>
</organism>
<accession>A0A2I0UJY9</accession>
<keyword evidence="2" id="KW-0812">Transmembrane</keyword>
<keyword evidence="4" id="KW-1185">Reference proteome</keyword>
<keyword evidence="2" id="KW-1133">Transmembrane helix</keyword>
<dbReference type="EMBL" id="KZ505714">
    <property type="protein sequence ID" value="PKU46367.1"/>
    <property type="molecule type" value="Genomic_DNA"/>
</dbReference>
<name>A0A2I0UJY9_LIMLA</name>
<feature type="region of interest" description="Disordered" evidence="1">
    <location>
        <begin position="124"/>
        <end position="154"/>
    </location>
</feature>
<evidence type="ECO:0000313" key="4">
    <source>
        <dbReference type="Proteomes" id="UP000233556"/>
    </source>
</evidence>
<evidence type="ECO:0000256" key="2">
    <source>
        <dbReference type="SAM" id="Phobius"/>
    </source>
</evidence>